<dbReference type="GO" id="GO:0016787">
    <property type="term" value="F:hydrolase activity"/>
    <property type="evidence" value="ECO:0007669"/>
    <property type="project" value="UniProtKB-KW"/>
</dbReference>
<dbReference type="RefSeq" id="WP_208649609.1">
    <property type="nucleotide sequence ID" value="NZ_CP036528.1"/>
</dbReference>
<keyword evidence="3" id="KW-0067">ATP-binding</keyword>
<dbReference type="AlphaFoldDB" id="A0A4P6UTP7"/>
<dbReference type="KEGG" id="uth:DKZ56_08615"/>
<dbReference type="Proteomes" id="UP000291151">
    <property type="component" value="Chromosome"/>
</dbReference>
<protein>
    <submittedName>
        <fullName evidence="5">Biotin-dependent carboxyltransferase family protein</fullName>
    </submittedName>
</protein>
<name>A0A4P6UTP7_9BACL</name>
<dbReference type="Pfam" id="PF02626">
    <property type="entry name" value="CT_A_B"/>
    <property type="match status" value="1"/>
</dbReference>
<sequence length="322" mass="36145">MTITIVKPGLFTSIQDLGRWGYQQYGVIVGGAMDRLLYRIGEMILDQTPSAALEFTLIGPTVKFNCDAVFCLTGANFHPLLNEMPCPMWKPVFAEKGSILKLSYCQKGARGYLHIKGGIRVEKVLDSFSTYSRARIGGFKGRPLAKEDELPILPSSPFSIGKWGIQPRNWLFWKEPVVIRIVESTEYDFFTDESKDSLVTSVFTITKEADRMGYRLEGEHPLLTKEPINLLSEAVTFGTIQIPPNGHPIILMADCQTTGGYPKIAQVVSVDLPKLAQLKPYEKICFQLVSLEEAQQLLVQQEKAFKLLELLCSKNDEESFKN</sequence>
<proteinExistence type="predicted"/>
<evidence type="ECO:0000256" key="3">
    <source>
        <dbReference type="ARBA" id="ARBA00022840"/>
    </source>
</evidence>
<dbReference type="GO" id="GO:0005524">
    <property type="term" value="F:ATP binding"/>
    <property type="evidence" value="ECO:0007669"/>
    <property type="project" value="UniProtKB-KW"/>
</dbReference>
<feature type="domain" description="Carboxyltransferase" evidence="4">
    <location>
        <begin position="24"/>
        <end position="304"/>
    </location>
</feature>
<accession>A0A4P6UTP7</accession>
<dbReference type="EMBL" id="CP036528">
    <property type="protein sequence ID" value="QBK25915.1"/>
    <property type="molecule type" value="Genomic_DNA"/>
</dbReference>
<keyword evidence="6" id="KW-1185">Reference proteome</keyword>
<dbReference type="InterPro" id="IPR052708">
    <property type="entry name" value="PxpC"/>
</dbReference>
<dbReference type="Gene3D" id="2.40.100.10">
    <property type="entry name" value="Cyclophilin-like"/>
    <property type="match status" value="1"/>
</dbReference>
<dbReference type="NCBIfam" id="TIGR00724">
    <property type="entry name" value="urea_amlyse_rel"/>
    <property type="match status" value="1"/>
</dbReference>
<dbReference type="InterPro" id="IPR003778">
    <property type="entry name" value="CT_A_B"/>
</dbReference>
<dbReference type="PANTHER" id="PTHR43309">
    <property type="entry name" value="5-OXOPROLINASE SUBUNIT C"/>
    <property type="match status" value="1"/>
</dbReference>
<keyword evidence="5" id="KW-0808">Transferase</keyword>
<dbReference type="SMART" id="SM00797">
    <property type="entry name" value="AHS2"/>
    <property type="match status" value="1"/>
</dbReference>
<evidence type="ECO:0000256" key="1">
    <source>
        <dbReference type="ARBA" id="ARBA00022741"/>
    </source>
</evidence>
<reference evidence="5 6" key="1">
    <citation type="submission" date="2019-02" db="EMBL/GenBank/DDBJ databases">
        <title>Ureibacillus thermophilus.</title>
        <authorList>
            <person name="Sunny J.S."/>
            <person name="Natarajan A."/>
            <person name="Saleena L.M."/>
        </authorList>
    </citation>
    <scope>NUCLEOTIDE SEQUENCE [LARGE SCALE GENOMIC DNA]</scope>
    <source>
        <strain evidence="5 6">LM102</strain>
    </source>
</reference>
<organism evidence="5 6">
    <name type="scientific">Ureibacillus thermophilus</name>
    <dbReference type="NCBI Taxonomy" id="367743"/>
    <lineage>
        <taxon>Bacteria</taxon>
        <taxon>Bacillati</taxon>
        <taxon>Bacillota</taxon>
        <taxon>Bacilli</taxon>
        <taxon>Bacillales</taxon>
        <taxon>Caryophanaceae</taxon>
        <taxon>Ureibacillus</taxon>
    </lineage>
</organism>
<evidence type="ECO:0000313" key="5">
    <source>
        <dbReference type="EMBL" id="QBK25915.1"/>
    </source>
</evidence>
<gene>
    <name evidence="5" type="ORF">DKZ56_08615</name>
</gene>
<dbReference type="PANTHER" id="PTHR43309:SF5">
    <property type="entry name" value="5-OXOPROLINASE SUBUNIT C"/>
    <property type="match status" value="1"/>
</dbReference>
<evidence type="ECO:0000259" key="4">
    <source>
        <dbReference type="SMART" id="SM00797"/>
    </source>
</evidence>
<keyword evidence="2" id="KW-0378">Hydrolase</keyword>
<keyword evidence="1" id="KW-0547">Nucleotide-binding</keyword>
<dbReference type="SUPFAM" id="SSF50891">
    <property type="entry name" value="Cyclophilin-like"/>
    <property type="match status" value="1"/>
</dbReference>
<dbReference type="InterPro" id="IPR029000">
    <property type="entry name" value="Cyclophilin-like_dom_sf"/>
</dbReference>
<dbReference type="GO" id="GO:0016740">
    <property type="term" value="F:transferase activity"/>
    <property type="evidence" value="ECO:0007669"/>
    <property type="project" value="UniProtKB-KW"/>
</dbReference>
<evidence type="ECO:0000256" key="2">
    <source>
        <dbReference type="ARBA" id="ARBA00022801"/>
    </source>
</evidence>
<evidence type="ECO:0000313" key="6">
    <source>
        <dbReference type="Proteomes" id="UP000291151"/>
    </source>
</evidence>